<name>A0A6P4IR41_DROKI</name>
<dbReference type="RefSeq" id="XP_017024958.1">
    <property type="nucleotide sequence ID" value="XM_017169469.2"/>
</dbReference>
<feature type="compositionally biased region" description="Low complexity" evidence="1">
    <location>
        <begin position="257"/>
        <end position="289"/>
    </location>
</feature>
<feature type="signal peptide" evidence="2">
    <location>
        <begin position="1"/>
        <end position="24"/>
    </location>
</feature>
<reference evidence="4" key="2">
    <citation type="submission" date="2025-08" db="UniProtKB">
        <authorList>
            <consortium name="RefSeq"/>
        </authorList>
    </citation>
    <scope>IDENTIFICATION</scope>
    <source>
        <strain evidence="4">14028-0561.14</strain>
        <tissue evidence="4">Whole fly</tissue>
    </source>
</reference>
<feature type="compositionally biased region" description="Low complexity" evidence="1">
    <location>
        <begin position="306"/>
        <end position="326"/>
    </location>
</feature>
<evidence type="ECO:0000256" key="2">
    <source>
        <dbReference type="SAM" id="SignalP"/>
    </source>
</evidence>
<evidence type="ECO:0000313" key="4">
    <source>
        <dbReference type="RefSeq" id="XP_017024958.1"/>
    </source>
</evidence>
<feature type="compositionally biased region" description="Acidic residues" evidence="1">
    <location>
        <begin position="198"/>
        <end position="208"/>
    </location>
</feature>
<feature type="region of interest" description="Disordered" evidence="1">
    <location>
        <begin position="185"/>
        <end position="380"/>
    </location>
</feature>
<dbReference type="OrthoDB" id="7883852at2759"/>
<feature type="compositionally biased region" description="Pro residues" evidence="1">
    <location>
        <begin position="290"/>
        <end position="305"/>
    </location>
</feature>
<keyword evidence="3" id="KW-1185">Reference proteome</keyword>
<protein>
    <submittedName>
        <fullName evidence="4">Uncharacterized protein</fullName>
    </submittedName>
</protein>
<feature type="chain" id="PRO_5027605272" evidence="2">
    <location>
        <begin position="25"/>
        <end position="380"/>
    </location>
</feature>
<feature type="compositionally biased region" description="Low complexity" evidence="1">
    <location>
        <begin position="369"/>
        <end position="380"/>
    </location>
</feature>
<evidence type="ECO:0000313" key="3">
    <source>
        <dbReference type="Proteomes" id="UP001652661"/>
    </source>
</evidence>
<dbReference type="Proteomes" id="UP001652661">
    <property type="component" value="Chromosome 2R"/>
</dbReference>
<gene>
    <name evidence="4" type="primary">LOC108076558</name>
</gene>
<proteinExistence type="predicted"/>
<accession>A0A6P4IR41</accession>
<organism evidence="3 4">
    <name type="scientific">Drosophila kikkawai</name>
    <name type="common">Fruit fly</name>
    <dbReference type="NCBI Taxonomy" id="30033"/>
    <lineage>
        <taxon>Eukaryota</taxon>
        <taxon>Metazoa</taxon>
        <taxon>Ecdysozoa</taxon>
        <taxon>Arthropoda</taxon>
        <taxon>Hexapoda</taxon>
        <taxon>Insecta</taxon>
        <taxon>Pterygota</taxon>
        <taxon>Neoptera</taxon>
        <taxon>Endopterygota</taxon>
        <taxon>Diptera</taxon>
        <taxon>Brachycera</taxon>
        <taxon>Muscomorpha</taxon>
        <taxon>Ephydroidea</taxon>
        <taxon>Drosophilidae</taxon>
        <taxon>Drosophila</taxon>
        <taxon>Sophophora</taxon>
    </lineage>
</organism>
<feature type="compositionally biased region" description="Acidic residues" evidence="1">
    <location>
        <begin position="347"/>
        <end position="362"/>
    </location>
</feature>
<evidence type="ECO:0000256" key="1">
    <source>
        <dbReference type="SAM" id="MobiDB-lite"/>
    </source>
</evidence>
<keyword evidence="2" id="KW-0732">Signal</keyword>
<sequence length="380" mass="42755">MLQMAMDKCLALLVLLALCASLETAPPPSPSEANREQLVRVYEINQEQYERMLQLTKGRKVISEARLINGGFATVSESFSETISSGWHSLLRIVGLTTVSKADEAEKVDFESQPLCVIKTREDEPVGRNEEVASARSSGKGIEADDEDSAIHCIVVLKKEPDQELLSQDPHPNYSQYWATQPVEDSAAVKQPEQMKDEQEEVEKEEVELTTAAPLKRQKMNKSTYPKSASLDEDSDGSRQYSGYPLQPQFGAPYPPSSAYGGYPYSPYPSQQPFGPQALYGQSPYGSLPPYGPPYPPQPQFPPQQPYVNPYGPQPQGYPYGYGFPYLDQSQLAQAAAIKEAEKPQQAEEEDDEDEDSYEEEDDYKKRYYPYYSEPYNYRQ</sequence>
<dbReference type="AlphaFoldDB" id="A0A6P4IR41"/>
<reference evidence="3" key="1">
    <citation type="submission" date="2025-05" db="UniProtKB">
        <authorList>
            <consortium name="RefSeq"/>
        </authorList>
    </citation>
    <scope>NUCLEOTIDE SEQUENCE [LARGE SCALE GENOMIC DNA]</scope>
    <source>
        <strain evidence="3">14028-0561.14</strain>
    </source>
</reference>
<dbReference type="GeneID" id="108076558"/>